<dbReference type="EMBL" id="NIDN02000144">
    <property type="protein sequence ID" value="RLL95621.1"/>
    <property type="molecule type" value="Genomic_DNA"/>
</dbReference>
<gene>
    <name evidence="9" type="ORF">CFD26_100899</name>
</gene>
<dbReference type="GO" id="GO:0016020">
    <property type="term" value="C:membrane"/>
    <property type="evidence" value="ECO:0007669"/>
    <property type="project" value="UniProtKB-SubCell"/>
</dbReference>
<keyword evidence="2 7" id="KW-0812">Transmembrane</keyword>
<dbReference type="GO" id="GO:0016491">
    <property type="term" value="F:oxidoreductase activity"/>
    <property type="evidence" value="ECO:0007669"/>
    <property type="project" value="UniProtKB-KW"/>
</dbReference>
<sequence>MRGAIDRLGNLFANTWQDLVEQYPAGVIEVGISLFVSIFALIVPSTIFLLIDTTFPDFARRHKKQADAKRPHGLQLAKCILVVIFNITLAIATVALSKVWLGWDFSPFRADPELPSLRRLLLDLVYATLCREVMVYYIHRLSHWPWFYKHIHRVHHEFQAPIGFIAGYIHPIESEINGGAPLYVPLALRRAHMLSYLVFFFGTVFHVVLDHTGYLFLLNAREHDLHHEKVNCNFGTIGLLDWLHGTTPKAKDSLRKQT</sequence>
<feature type="transmembrane region" description="Helical" evidence="7">
    <location>
        <begin position="76"/>
        <end position="100"/>
    </location>
</feature>
<evidence type="ECO:0000256" key="5">
    <source>
        <dbReference type="ARBA" id="ARBA00023098"/>
    </source>
</evidence>
<dbReference type="OrthoDB" id="4470087at2759"/>
<feature type="transmembrane region" description="Helical" evidence="7">
    <location>
        <begin position="196"/>
        <end position="217"/>
    </location>
</feature>
<dbReference type="GO" id="GO:0005506">
    <property type="term" value="F:iron ion binding"/>
    <property type="evidence" value="ECO:0007669"/>
    <property type="project" value="InterPro"/>
</dbReference>
<dbReference type="Pfam" id="PF04116">
    <property type="entry name" value="FA_hydroxylase"/>
    <property type="match status" value="1"/>
</dbReference>
<evidence type="ECO:0000256" key="6">
    <source>
        <dbReference type="ARBA" id="ARBA00023136"/>
    </source>
</evidence>
<organism evidence="9 10">
    <name type="scientific">Aspergillus turcosus</name>
    <dbReference type="NCBI Taxonomy" id="1245748"/>
    <lineage>
        <taxon>Eukaryota</taxon>
        <taxon>Fungi</taxon>
        <taxon>Dikarya</taxon>
        <taxon>Ascomycota</taxon>
        <taxon>Pezizomycotina</taxon>
        <taxon>Eurotiomycetes</taxon>
        <taxon>Eurotiomycetidae</taxon>
        <taxon>Eurotiales</taxon>
        <taxon>Aspergillaceae</taxon>
        <taxon>Aspergillus</taxon>
        <taxon>Aspergillus subgen. Fumigati</taxon>
    </lineage>
</organism>
<comment type="subcellular location">
    <subcellularLocation>
        <location evidence="1">Membrane</location>
    </subcellularLocation>
</comment>
<evidence type="ECO:0000256" key="4">
    <source>
        <dbReference type="ARBA" id="ARBA00023002"/>
    </source>
</evidence>
<keyword evidence="3 7" id="KW-1133">Transmembrane helix</keyword>
<dbReference type="Proteomes" id="UP000215289">
    <property type="component" value="Unassembled WGS sequence"/>
</dbReference>
<evidence type="ECO:0000259" key="8">
    <source>
        <dbReference type="Pfam" id="PF04116"/>
    </source>
</evidence>
<evidence type="ECO:0000256" key="7">
    <source>
        <dbReference type="SAM" id="Phobius"/>
    </source>
</evidence>
<evidence type="ECO:0000313" key="10">
    <source>
        <dbReference type="Proteomes" id="UP000215289"/>
    </source>
</evidence>
<evidence type="ECO:0000256" key="1">
    <source>
        <dbReference type="ARBA" id="ARBA00004370"/>
    </source>
</evidence>
<reference evidence="9 10" key="1">
    <citation type="submission" date="2018-08" db="EMBL/GenBank/DDBJ databases">
        <title>Draft genome sequences of two Aspergillus turcosus clinical strains isolated from bronchoalveolar lavage fluid: one azole-susceptible and the other azole-resistant.</title>
        <authorList>
            <person name="Parent-Michaud M."/>
            <person name="Dufresne P.J."/>
            <person name="Fournier E."/>
            <person name="Martineau C."/>
            <person name="Moreira S."/>
            <person name="Perkins V."/>
            <person name="De Repentigny L."/>
            <person name="Dufresne S.F."/>
        </authorList>
    </citation>
    <scope>NUCLEOTIDE SEQUENCE [LARGE SCALE GENOMIC DNA]</scope>
    <source>
        <strain evidence="9">HMR AF 1038</strain>
    </source>
</reference>
<dbReference type="InterPro" id="IPR006694">
    <property type="entry name" value="Fatty_acid_hydroxylase"/>
</dbReference>
<keyword evidence="10" id="KW-1185">Reference proteome</keyword>
<evidence type="ECO:0000256" key="3">
    <source>
        <dbReference type="ARBA" id="ARBA00022989"/>
    </source>
</evidence>
<evidence type="ECO:0000256" key="2">
    <source>
        <dbReference type="ARBA" id="ARBA00022692"/>
    </source>
</evidence>
<evidence type="ECO:0000313" key="9">
    <source>
        <dbReference type="EMBL" id="RLL95621.1"/>
    </source>
</evidence>
<proteinExistence type="predicted"/>
<name>A0A421D0I4_9EURO</name>
<keyword evidence="4" id="KW-0560">Oxidoreductase</keyword>
<dbReference type="InterPro" id="IPR050307">
    <property type="entry name" value="Sterol_Desaturase_Related"/>
</dbReference>
<protein>
    <recommendedName>
        <fullName evidence="8">Fatty acid hydroxylase domain-containing protein</fullName>
    </recommendedName>
</protein>
<dbReference type="GO" id="GO:0008610">
    <property type="term" value="P:lipid biosynthetic process"/>
    <property type="evidence" value="ECO:0007669"/>
    <property type="project" value="InterPro"/>
</dbReference>
<accession>A0A421D0I4</accession>
<dbReference type="AlphaFoldDB" id="A0A421D0I4"/>
<comment type="caution">
    <text evidence="9">The sequence shown here is derived from an EMBL/GenBank/DDBJ whole genome shotgun (WGS) entry which is preliminary data.</text>
</comment>
<dbReference type="STRING" id="1245748.A0A421D0I4"/>
<keyword evidence="6 7" id="KW-0472">Membrane</keyword>
<dbReference type="PANTHER" id="PTHR11863">
    <property type="entry name" value="STEROL DESATURASE"/>
    <property type="match status" value="1"/>
</dbReference>
<feature type="domain" description="Fatty acid hydroxylase" evidence="8">
    <location>
        <begin position="125"/>
        <end position="246"/>
    </location>
</feature>
<feature type="transmembrane region" description="Helical" evidence="7">
    <location>
        <begin position="32"/>
        <end position="55"/>
    </location>
</feature>
<keyword evidence="5" id="KW-0443">Lipid metabolism</keyword>